<accession>A0AB36DJK4</accession>
<evidence type="ECO:0000259" key="6">
    <source>
        <dbReference type="SMART" id="SM00729"/>
    </source>
</evidence>
<dbReference type="EMBL" id="JAAIRY010000045">
    <property type="protein sequence ID" value="NSI66531.1"/>
    <property type="molecule type" value="Genomic_DNA"/>
</dbReference>
<dbReference type="GO" id="GO:0003824">
    <property type="term" value="F:catalytic activity"/>
    <property type="evidence" value="ECO:0007669"/>
    <property type="project" value="InterPro"/>
</dbReference>
<evidence type="ECO:0000256" key="3">
    <source>
        <dbReference type="ARBA" id="ARBA00022723"/>
    </source>
</evidence>
<comment type="cofactor">
    <cofactor evidence="1">
        <name>[4Fe-4S] cluster</name>
        <dbReference type="ChEBI" id="CHEBI:49883"/>
    </cofactor>
</comment>
<keyword evidence="5" id="KW-0411">Iron-sulfur</keyword>
<comment type="caution">
    <text evidence="7">The sequence shown here is derived from an EMBL/GenBank/DDBJ whole genome shotgun (WGS) entry which is preliminary data.</text>
</comment>
<name>A0AB36DJK4_MEDGN</name>
<dbReference type="PANTHER" id="PTHR43409:SF7">
    <property type="entry name" value="BLL1977 PROTEIN"/>
    <property type="match status" value="1"/>
</dbReference>
<dbReference type="SMART" id="SM00729">
    <property type="entry name" value="Elp3"/>
    <property type="match status" value="1"/>
</dbReference>
<dbReference type="AlphaFoldDB" id="A0AB36DJK4"/>
<dbReference type="InterPro" id="IPR023404">
    <property type="entry name" value="rSAM_horseshoe"/>
</dbReference>
<dbReference type="GO" id="GO:0005829">
    <property type="term" value="C:cytosol"/>
    <property type="evidence" value="ECO:0007669"/>
    <property type="project" value="TreeGrafter"/>
</dbReference>
<dbReference type="SFLD" id="SFLDS00029">
    <property type="entry name" value="Radical_SAM"/>
    <property type="match status" value="1"/>
</dbReference>
<dbReference type="Proteomes" id="UP001296581">
    <property type="component" value="Unassembled WGS sequence"/>
</dbReference>
<evidence type="ECO:0000313" key="7">
    <source>
        <dbReference type="EMBL" id="NSI66531.1"/>
    </source>
</evidence>
<evidence type="ECO:0000313" key="8">
    <source>
        <dbReference type="Proteomes" id="UP001296581"/>
    </source>
</evidence>
<dbReference type="Pfam" id="PF04055">
    <property type="entry name" value="Radical_SAM"/>
    <property type="match status" value="1"/>
</dbReference>
<gene>
    <name evidence="7" type="ORF">G4981_14925</name>
</gene>
<sequence length="597" mass="69379">MEIKMKKCLIEAPFTFDAGPPIIAIKYSFYKYYLGCDKFKDMDGALYKFLDYNLEAYNHLLYLSGGMTFSYPFTARVPFNIIPFEDLYSVELLIAIIFKEGYNDEIKKITEKMGLDYNICCECFEKLNEFFKQTANELKSYERVYVVCERPAAVFSSILTMHFLKLQNKECEGILIGKHATTPHVKQLIEKLDLFSEITNEDFLVKAELNEKNAYSHLAVEDFELDCYPETWGMRNISYSVCKVCPYRCNFCSISMNWNGKRIYRSSLAECKTVEQVKADLIMVKEVFGISFISFCDCTMNYAAQNPELFRVLKEINMLYACTSRADIVTADFCNGLRDSNFISVIIGVESLNPKTIELMGKGGGNYTETAVKNCKKLYDVGLDIQLNSLICYPYERYEDVKNAISCWKYFTESMRKNGVIVQKIPVGTLTLNYPSKMYFDVINDDRFEKKFHKITDRTIPKDIRNIVEKIPDYAIDMQKEKYKEINKMELVKQIYGLWDRDMNLLNSNLFGRLIQNIDVLVEAWISKNKMFEIICEDIDEKLYSNQNMAKLIDIIQCKTTNFSEISNQMLVEKEIDIQNTAQMILLLSFIGVLKIR</sequence>
<dbReference type="GO" id="GO:0051536">
    <property type="term" value="F:iron-sulfur cluster binding"/>
    <property type="evidence" value="ECO:0007669"/>
    <property type="project" value="UniProtKB-KW"/>
</dbReference>
<dbReference type="InterPro" id="IPR007197">
    <property type="entry name" value="rSAM"/>
</dbReference>
<evidence type="ECO:0000256" key="1">
    <source>
        <dbReference type="ARBA" id="ARBA00001966"/>
    </source>
</evidence>
<dbReference type="PANTHER" id="PTHR43409">
    <property type="entry name" value="ANAEROBIC MAGNESIUM-PROTOPORPHYRIN IX MONOMETHYL ESTER CYCLASE-RELATED"/>
    <property type="match status" value="1"/>
</dbReference>
<dbReference type="InterPro" id="IPR006638">
    <property type="entry name" value="Elp3/MiaA/NifB-like_rSAM"/>
</dbReference>
<dbReference type="GO" id="GO:0046872">
    <property type="term" value="F:metal ion binding"/>
    <property type="evidence" value="ECO:0007669"/>
    <property type="project" value="UniProtKB-KW"/>
</dbReference>
<dbReference type="SFLD" id="SFLDG01082">
    <property type="entry name" value="B12-binding_domain_containing"/>
    <property type="match status" value="1"/>
</dbReference>
<feature type="domain" description="Elp3/MiaA/NifB-like radical SAM core" evidence="6">
    <location>
        <begin position="235"/>
        <end position="457"/>
    </location>
</feature>
<dbReference type="InterPro" id="IPR058240">
    <property type="entry name" value="rSAM_sf"/>
</dbReference>
<dbReference type="RefSeq" id="WP_173903772.1">
    <property type="nucleotide sequence ID" value="NZ_JAAIRY010000045.1"/>
</dbReference>
<keyword evidence="3" id="KW-0479">Metal-binding</keyword>
<evidence type="ECO:0000256" key="5">
    <source>
        <dbReference type="ARBA" id="ARBA00023014"/>
    </source>
</evidence>
<evidence type="ECO:0000256" key="2">
    <source>
        <dbReference type="ARBA" id="ARBA00022691"/>
    </source>
</evidence>
<proteinExistence type="predicted"/>
<dbReference type="CDD" id="cd01335">
    <property type="entry name" value="Radical_SAM"/>
    <property type="match status" value="1"/>
</dbReference>
<reference evidence="7" key="2">
    <citation type="submission" date="2020-02" db="EMBL/GenBank/DDBJ databases">
        <authorList>
            <person name="Littmann E."/>
            <person name="Sorbara M."/>
        </authorList>
    </citation>
    <scope>NUCLEOTIDE SEQUENCE</scope>
    <source>
        <strain evidence="7">MSK.11.9</strain>
    </source>
</reference>
<dbReference type="Gene3D" id="3.80.30.20">
    <property type="entry name" value="tm_1862 like domain"/>
    <property type="match status" value="1"/>
</dbReference>
<protein>
    <submittedName>
        <fullName evidence="7">Radical SAM protein</fullName>
    </submittedName>
</protein>
<evidence type="ECO:0000256" key="4">
    <source>
        <dbReference type="ARBA" id="ARBA00023004"/>
    </source>
</evidence>
<dbReference type="InterPro" id="IPR051198">
    <property type="entry name" value="BchE-like"/>
</dbReference>
<keyword evidence="4" id="KW-0408">Iron</keyword>
<keyword evidence="2" id="KW-0949">S-adenosyl-L-methionine</keyword>
<dbReference type="SUPFAM" id="SSF102114">
    <property type="entry name" value="Radical SAM enzymes"/>
    <property type="match status" value="1"/>
</dbReference>
<reference evidence="7" key="1">
    <citation type="journal article" date="2020" name="Cell Host Microbe">
        <title>Functional and Genomic Variation between Human-Derived Isolates of Lachnospiraceae Reveals Inter- and Intra-Species Diversity.</title>
        <authorList>
            <person name="Sorbara M.T."/>
            <person name="Littmann E.R."/>
            <person name="Fontana E."/>
            <person name="Moody T.U."/>
            <person name="Kohout C.E."/>
            <person name="Gjonbalaj M."/>
            <person name="Eaton V."/>
            <person name="Seok R."/>
            <person name="Leiner I.M."/>
            <person name="Pamer E.G."/>
        </authorList>
    </citation>
    <scope>NUCLEOTIDE SEQUENCE</scope>
    <source>
        <strain evidence="7">MSK.11.9</strain>
    </source>
</reference>
<organism evidence="7 8">
    <name type="scientific">Mediterraneibacter gnavus</name>
    <name type="common">Ruminococcus gnavus</name>
    <dbReference type="NCBI Taxonomy" id="33038"/>
    <lineage>
        <taxon>Bacteria</taxon>
        <taxon>Bacillati</taxon>
        <taxon>Bacillota</taxon>
        <taxon>Clostridia</taxon>
        <taxon>Lachnospirales</taxon>
        <taxon>Lachnospiraceae</taxon>
        <taxon>Mediterraneibacter</taxon>
    </lineage>
</organism>